<comment type="caution">
    <text evidence="1">The sequence shown here is derived from an EMBL/GenBank/DDBJ whole genome shotgun (WGS) entry which is preliminary data.</text>
</comment>
<dbReference type="InterPro" id="IPR011050">
    <property type="entry name" value="Pectin_lyase_fold/virulence"/>
</dbReference>
<evidence type="ECO:0000313" key="2">
    <source>
        <dbReference type="Proteomes" id="UP000324800"/>
    </source>
</evidence>
<sequence length="680" mass="74592">EQARSRILRLCSSFNANVYPYPETPDEHRKNLEEIEQRLQTIDTISKTFDEIDISNEKAPEIALALEQECNDGYEIALIDAEHVESITISKTVPIQISGKNITAGKRMKFCGGLENEGEGKFAIIVESTSTGDITVQDIEMGEWIGGLIRSDGGNNVTLNNCLLNGGGTIIHNTAGLLQIASSEFIGDGINVPIESFVVVMKGSVSIVSSSFKKGSFKGESCGCIICCGTSTSCTIESCEFIDNNHKVNSAAVSVTTSTCTQLIIKGTASKRTIFSGLNVTNPISGQYVKTVSSKVSISYSDFIDTIFTDNGNAILIDEQQASEISLIWCNFTNIKSDSKSFVSTCIKSQLSSEYGFQFNAENCLFSDCRYSGINQELGCAITIQSELSERSAVRTIRFTECILTNNRGNGCCGAILVDVGSQCTINVIDSYFNENSGTEANDILIKSTNFENELNSTNFNSSYSDSLQPNIIINNNQQQSIINLNHFPGSIFVSNKAVSGTRDGSRSFPYQTIKDSINQLNYKSKPVNMPRTIYIFDEIWDEYLSNTQFANPFTIKSGLSDDSNGIRRKPIFTTTANINTNIKYTNGDLTVESFQFKFSNVNGAIRPTQQTFHVSRVGSSPNSSLTIISCIFYGLGVEGVKFNLFIYVYNMNKLNIKDTIFQDAQVKVAVVQMNGTIAY</sequence>
<accession>A0A5J4VNB3</accession>
<dbReference type="SUPFAM" id="SSF51126">
    <property type="entry name" value="Pectin lyase-like"/>
    <property type="match status" value="2"/>
</dbReference>
<protein>
    <recommendedName>
        <fullName evidence="3">Right handed beta helix domain-containing protein</fullName>
    </recommendedName>
</protein>
<name>A0A5J4VNB3_9EUKA</name>
<gene>
    <name evidence="1" type="ORF">EZS28_020500</name>
</gene>
<proteinExistence type="predicted"/>
<dbReference type="AlphaFoldDB" id="A0A5J4VNB3"/>
<evidence type="ECO:0008006" key="3">
    <source>
        <dbReference type="Google" id="ProtNLM"/>
    </source>
</evidence>
<feature type="non-terminal residue" evidence="1">
    <location>
        <position position="1"/>
    </location>
</feature>
<dbReference type="Proteomes" id="UP000324800">
    <property type="component" value="Unassembled WGS sequence"/>
</dbReference>
<organism evidence="1 2">
    <name type="scientific">Streblomastix strix</name>
    <dbReference type="NCBI Taxonomy" id="222440"/>
    <lineage>
        <taxon>Eukaryota</taxon>
        <taxon>Metamonada</taxon>
        <taxon>Preaxostyla</taxon>
        <taxon>Oxymonadida</taxon>
        <taxon>Streblomastigidae</taxon>
        <taxon>Streblomastix</taxon>
    </lineage>
</organism>
<reference evidence="1 2" key="1">
    <citation type="submission" date="2019-03" db="EMBL/GenBank/DDBJ databases">
        <title>Single cell metagenomics reveals metabolic interactions within the superorganism composed of flagellate Streblomastix strix and complex community of Bacteroidetes bacteria on its surface.</title>
        <authorList>
            <person name="Treitli S.C."/>
            <person name="Kolisko M."/>
            <person name="Husnik F."/>
            <person name="Keeling P."/>
            <person name="Hampl V."/>
        </authorList>
    </citation>
    <scope>NUCLEOTIDE SEQUENCE [LARGE SCALE GENOMIC DNA]</scope>
    <source>
        <strain evidence="1">ST1C</strain>
    </source>
</reference>
<evidence type="ECO:0000313" key="1">
    <source>
        <dbReference type="EMBL" id="KAA6383974.1"/>
    </source>
</evidence>
<dbReference type="EMBL" id="SNRW01005983">
    <property type="protein sequence ID" value="KAA6383974.1"/>
    <property type="molecule type" value="Genomic_DNA"/>
</dbReference>